<keyword evidence="3" id="KW-0028">Amino-acid biosynthesis</keyword>
<dbReference type="SUPFAM" id="SSF52317">
    <property type="entry name" value="Class I glutamine amidotransferase-like"/>
    <property type="match status" value="1"/>
</dbReference>
<dbReference type="PANTHER" id="PTHR43418:SF4">
    <property type="entry name" value="MULTIFUNCTIONAL TRYPTOPHAN BIOSYNTHESIS PROTEIN"/>
    <property type="match status" value="1"/>
</dbReference>
<evidence type="ECO:0000313" key="6">
    <source>
        <dbReference type="EMBL" id="TEB37424.1"/>
    </source>
</evidence>
<dbReference type="GO" id="GO:0000162">
    <property type="term" value="P:L-tryptophan biosynthetic process"/>
    <property type="evidence" value="ECO:0007669"/>
    <property type="project" value="UniProtKB-KW"/>
</dbReference>
<proteinExistence type="predicted"/>
<gene>
    <name evidence="6" type="ORF">FA13DRAFT_1726518</name>
</gene>
<comment type="caution">
    <text evidence="6">The sequence shown here is derived from an EMBL/GenBank/DDBJ whole genome shotgun (WGS) entry which is preliminary data.</text>
</comment>
<dbReference type="PRINTS" id="PR00097">
    <property type="entry name" value="ANTSNTHASEII"/>
</dbReference>
<comment type="pathway">
    <text evidence="1">Amino-acid biosynthesis; L-tryptophan biosynthesis; L-tryptophan from chorismate: step 1/5.</text>
</comment>
<dbReference type="CDD" id="cd01743">
    <property type="entry name" value="GATase1_Anthranilate_Synthase"/>
    <property type="match status" value="1"/>
</dbReference>
<evidence type="ECO:0000256" key="4">
    <source>
        <dbReference type="ARBA" id="ARBA00022962"/>
    </source>
</evidence>
<feature type="domain" description="Glutamine amidotransferase" evidence="5">
    <location>
        <begin position="19"/>
        <end position="110"/>
    </location>
</feature>
<dbReference type="InterPro" id="IPR017926">
    <property type="entry name" value="GATASE"/>
</dbReference>
<dbReference type="InterPro" id="IPR006221">
    <property type="entry name" value="TrpG/PapA_dom"/>
</dbReference>
<sequence>MSTSQSLLPPNLQGELDVLMIDNFDSFTWNLYQQLCLAGAKVTVIRNNAIDPALFPQLKIKHLVISPGPGHPQTDSGISPDAVKYFSGKIPILGVCMGLEVIVDVYGGTIG</sequence>
<organism evidence="6 7">
    <name type="scientific">Coprinellus micaceus</name>
    <name type="common">Glistening ink-cap mushroom</name>
    <name type="synonym">Coprinus micaceus</name>
    <dbReference type="NCBI Taxonomy" id="71717"/>
    <lineage>
        <taxon>Eukaryota</taxon>
        <taxon>Fungi</taxon>
        <taxon>Dikarya</taxon>
        <taxon>Basidiomycota</taxon>
        <taxon>Agaricomycotina</taxon>
        <taxon>Agaricomycetes</taxon>
        <taxon>Agaricomycetidae</taxon>
        <taxon>Agaricales</taxon>
        <taxon>Agaricineae</taxon>
        <taxon>Psathyrellaceae</taxon>
        <taxon>Coprinellus</taxon>
    </lineage>
</organism>
<dbReference type="GO" id="GO:0016740">
    <property type="term" value="F:transferase activity"/>
    <property type="evidence" value="ECO:0007669"/>
    <property type="project" value="UniProtKB-KW"/>
</dbReference>
<evidence type="ECO:0000259" key="5">
    <source>
        <dbReference type="Pfam" id="PF00117"/>
    </source>
</evidence>
<dbReference type="PROSITE" id="PS51273">
    <property type="entry name" value="GATASE_TYPE_1"/>
    <property type="match status" value="1"/>
</dbReference>
<name>A0A4Y7TU17_COPMI</name>
<evidence type="ECO:0000256" key="1">
    <source>
        <dbReference type="ARBA" id="ARBA00004873"/>
    </source>
</evidence>
<dbReference type="GO" id="GO:0004049">
    <property type="term" value="F:anthranilate synthase activity"/>
    <property type="evidence" value="ECO:0007669"/>
    <property type="project" value="UniProtKB-EC"/>
</dbReference>
<keyword evidence="3" id="KW-0822">Tryptophan biosynthesis</keyword>
<protein>
    <recommendedName>
        <fullName evidence="2">anthranilate synthase</fullName>
        <ecNumber evidence="2">4.1.3.27</ecNumber>
    </recommendedName>
</protein>
<dbReference type="EMBL" id="QPFP01000004">
    <property type="protein sequence ID" value="TEB37424.1"/>
    <property type="molecule type" value="Genomic_DNA"/>
</dbReference>
<evidence type="ECO:0000313" key="7">
    <source>
        <dbReference type="Proteomes" id="UP000298030"/>
    </source>
</evidence>
<accession>A0A4Y7TU17</accession>
<dbReference type="Proteomes" id="UP000298030">
    <property type="component" value="Unassembled WGS sequence"/>
</dbReference>
<keyword evidence="4 6" id="KW-0315">Glutamine amidotransferase</keyword>
<dbReference type="EC" id="4.1.3.27" evidence="2"/>
<evidence type="ECO:0000256" key="2">
    <source>
        <dbReference type="ARBA" id="ARBA00012266"/>
    </source>
</evidence>
<keyword evidence="6" id="KW-0808">Transferase</keyword>
<dbReference type="Pfam" id="PF00117">
    <property type="entry name" value="GATase"/>
    <property type="match status" value="1"/>
</dbReference>
<dbReference type="InterPro" id="IPR029062">
    <property type="entry name" value="Class_I_gatase-like"/>
</dbReference>
<dbReference type="PRINTS" id="PR00096">
    <property type="entry name" value="GATASE"/>
</dbReference>
<dbReference type="InterPro" id="IPR050472">
    <property type="entry name" value="Anth_synth/Amidotransfase"/>
</dbReference>
<dbReference type="Gene3D" id="3.40.50.880">
    <property type="match status" value="1"/>
</dbReference>
<dbReference type="OrthoDB" id="524799at2759"/>
<evidence type="ECO:0000256" key="3">
    <source>
        <dbReference type="ARBA" id="ARBA00022822"/>
    </source>
</evidence>
<reference evidence="6 7" key="1">
    <citation type="journal article" date="2019" name="Nat. Ecol. Evol.">
        <title>Megaphylogeny resolves global patterns of mushroom evolution.</title>
        <authorList>
            <person name="Varga T."/>
            <person name="Krizsan K."/>
            <person name="Foldi C."/>
            <person name="Dima B."/>
            <person name="Sanchez-Garcia M."/>
            <person name="Sanchez-Ramirez S."/>
            <person name="Szollosi G.J."/>
            <person name="Szarkandi J.G."/>
            <person name="Papp V."/>
            <person name="Albert L."/>
            <person name="Andreopoulos W."/>
            <person name="Angelini C."/>
            <person name="Antonin V."/>
            <person name="Barry K.W."/>
            <person name="Bougher N.L."/>
            <person name="Buchanan P."/>
            <person name="Buyck B."/>
            <person name="Bense V."/>
            <person name="Catcheside P."/>
            <person name="Chovatia M."/>
            <person name="Cooper J."/>
            <person name="Damon W."/>
            <person name="Desjardin D."/>
            <person name="Finy P."/>
            <person name="Geml J."/>
            <person name="Haridas S."/>
            <person name="Hughes K."/>
            <person name="Justo A."/>
            <person name="Karasinski D."/>
            <person name="Kautmanova I."/>
            <person name="Kiss B."/>
            <person name="Kocsube S."/>
            <person name="Kotiranta H."/>
            <person name="LaButti K.M."/>
            <person name="Lechner B.E."/>
            <person name="Liimatainen K."/>
            <person name="Lipzen A."/>
            <person name="Lukacs Z."/>
            <person name="Mihaltcheva S."/>
            <person name="Morgado L.N."/>
            <person name="Niskanen T."/>
            <person name="Noordeloos M.E."/>
            <person name="Ohm R.A."/>
            <person name="Ortiz-Santana B."/>
            <person name="Ovrebo C."/>
            <person name="Racz N."/>
            <person name="Riley R."/>
            <person name="Savchenko A."/>
            <person name="Shiryaev A."/>
            <person name="Soop K."/>
            <person name="Spirin V."/>
            <person name="Szebenyi C."/>
            <person name="Tomsovsky M."/>
            <person name="Tulloss R.E."/>
            <person name="Uehling J."/>
            <person name="Grigoriev I.V."/>
            <person name="Vagvolgyi C."/>
            <person name="Papp T."/>
            <person name="Martin F.M."/>
            <person name="Miettinen O."/>
            <person name="Hibbett D.S."/>
            <person name="Nagy L.G."/>
        </authorList>
    </citation>
    <scope>NUCLEOTIDE SEQUENCE [LARGE SCALE GENOMIC DNA]</scope>
    <source>
        <strain evidence="6 7">FP101781</strain>
    </source>
</reference>
<dbReference type="AlphaFoldDB" id="A0A4Y7TU17"/>
<dbReference type="STRING" id="71717.A0A4Y7TU17"/>
<keyword evidence="3" id="KW-0057">Aromatic amino acid biosynthesis</keyword>
<dbReference type="PANTHER" id="PTHR43418">
    <property type="entry name" value="MULTIFUNCTIONAL TRYPTOPHAN BIOSYNTHESIS PROTEIN-RELATED"/>
    <property type="match status" value="1"/>
</dbReference>
<dbReference type="GO" id="GO:0005829">
    <property type="term" value="C:cytosol"/>
    <property type="evidence" value="ECO:0007669"/>
    <property type="project" value="TreeGrafter"/>
</dbReference>
<keyword evidence="7" id="KW-1185">Reference proteome</keyword>